<dbReference type="InterPro" id="IPR057253">
    <property type="entry name" value="CoiA-like_N"/>
</dbReference>
<comment type="caution">
    <text evidence="4">The sequence shown here is derived from an EMBL/GenBank/DDBJ whole genome shotgun (WGS) entry which is preliminary data.</text>
</comment>
<dbReference type="EMBL" id="JAPRAT010000024">
    <property type="protein sequence ID" value="MCZ0703912.1"/>
    <property type="molecule type" value="Genomic_DNA"/>
</dbReference>
<evidence type="ECO:0000259" key="3">
    <source>
        <dbReference type="Pfam" id="PF25166"/>
    </source>
</evidence>
<dbReference type="RefSeq" id="WP_268780672.1">
    <property type="nucleotide sequence ID" value="NZ_JAPRAT010000024.1"/>
</dbReference>
<dbReference type="Pfam" id="PF25164">
    <property type="entry name" value="CoiA_N"/>
    <property type="match status" value="1"/>
</dbReference>
<name>A0A9J6RE17_9BACI</name>
<keyword evidence="5" id="KW-1185">Reference proteome</keyword>
<organism evidence="4 5">
    <name type="scientific">Natronobacillus azotifigens</name>
    <dbReference type="NCBI Taxonomy" id="472978"/>
    <lineage>
        <taxon>Bacteria</taxon>
        <taxon>Bacillati</taxon>
        <taxon>Bacillota</taxon>
        <taxon>Bacilli</taxon>
        <taxon>Bacillales</taxon>
        <taxon>Bacillaceae</taxon>
        <taxon>Natronobacillus</taxon>
    </lineage>
</organism>
<dbReference type="Pfam" id="PF25166">
    <property type="entry name" value="CoiA_C"/>
    <property type="match status" value="1"/>
</dbReference>
<evidence type="ECO:0000313" key="4">
    <source>
        <dbReference type="EMBL" id="MCZ0703912.1"/>
    </source>
</evidence>
<dbReference type="InterPro" id="IPR057252">
    <property type="entry name" value="CoiA_C"/>
</dbReference>
<reference evidence="4" key="1">
    <citation type="submission" date="2022-11" db="EMBL/GenBank/DDBJ databases">
        <title>WGS of Natronobacillus azotifigens 24KS-1, an anaerobic diazotrophic haloalkaliphile from soda-rich habitats.</title>
        <authorList>
            <person name="Sorokin D.Y."/>
            <person name="Merkel A.Y."/>
        </authorList>
    </citation>
    <scope>NUCLEOTIDE SEQUENCE</scope>
    <source>
        <strain evidence="4">24KS-1</strain>
    </source>
</reference>
<feature type="domain" description="Competence protein CoiA nuclease-like" evidence="1">
    <location>
        <begin position="67"/>
        <end position="221"/>
    </location>
</feature>
<feature type="domain" description="Competence protein CoiA C-terminal" evidence="3">
    <location>
        <begin position="229"/>
        <end position="364"/>
    </location>
</feature>
<dbReference type="AlphaFoldDB" id="A0A9J6RE17"/>
<feature type="domain" description="Competence protein CoiA-like N-terminal" evidence="2">
    <location>
        <begin position="17"/>
        <end position="63"/>
    </location>
</feature>
<dbReference type="Proteomes" id="UP001084197">
    <property type="component" value="Unassembled WGS sequence"/>
</dbReference>
<sequence>MLQAVTKQGERITLALLTKTEITNIRNKLNFYCPICNQMVIVKAGSKQIAHFAHKQQNSCEFSEGGEGAYHEHGKLDLYQWLRKHNLAPELEKYFPEIKQRADLFFRIGGKKVVIEYQCARISVTSIIKRTKGFQSLHITPIWILGGNRFKRKAKGSLYITSTELHFIQRLSSKKALQLLYYCPNQKQFALFHNLMLTGRKETLGNLTFIALKDCRLTQLFPLFKEPSYQLWQKEKEYLRINIPIQANRSERQWREWLYLKKQSTQTMSAWIHLPVPDQWKMTVPPWNWQSRLCFDFFMRRQIFNWKECQAFLTPFYTNSHNYPLITSYEDPVRQYLQLFICRKQIKEIQPQCFQLVRPIQTYATVDLARKKDQQLIDFLINQSR</sequence>
<proteinExistence type="predicted"/>
<protein>
    <submittedName>
        <fullName evidence="4">Competence protein CoiA family protein</fullName>
    </submittedName>
</protein>
<evidence type="ECO:0000259" key="2">
    <source>
        <dbReference type="Pfam" id="PF25164"/>
    </source>
</evidence>
<evidence type="ECO:0000259" key="1">
    <source>
        <dbReference type="Pfam" id="PF06054"/>
    </source>
</evidence>
<evidence type="ECO:0000313" key="5">
    <source>
        <dbReference type="Proteomes" id="UP001084197"/>
    </source>
</evidence>
<dbReference type="Pfam" id="PF06054">
    <property type="entry name" value="CoiA_nuc"/>
    <property type="match status" value="1"/>
</dbReference>
<accession>A0A9J6RE17</accession>
<dbReference type="PIRSF" id="PIRSF007487">
    <property type="entry name" value="Competence-induced_CoiA_bac"/>
    <property type="match status" value="1"/>
</dbReference>
<dbReference type="InterPro" id="IPR010330">
    <property type="entry name" value="CoiA_nuc"/>
</dbReference>
<gene>
    <name evidence="4" type="ORF">OWO01_11890</name>
</gene>
<dbReference type="InterPro" id="IPR021176">
    <property type="entry name" value="Competence-induced_CoiA"/>
</dbReference>